<evidence type="ECO:0000313" key="2">
    <source>
        <dbReference type="EMBL" id="GAA5120623.1"/>
    </source>
</evidence>
<name>A0ABP9NL32_9PSEU</name>
<proteinExistence type="predicted"/>
<gene>
    <name evidence="2" type="ORF">GCM10023320_28180</name>
</gene>
<dbReference type="InterPro" id="IPR002156">
    <property type="entry name" value="RNaseH_domain"/>
</dbReference>
<sequence>MIVEADGGSRGNPGPAGYGAVVLDPDTDQVLVERAEGLGVTTNNVAEYQGLLAGLRAAIELGATDVHVRMDSKLVVEQMCGRWKVKHPAMQSLAREAGLLVREIGSVRFEWVPRLRNSRADALANEAMDAQAAAQ</sequence>
<dbReference type="PROSITE" id="PS50879">
    <property type="entry name" value="RNASE_H_1"/>
    <property type="match status" value="1"/>
</dbReference>
<dbReference type="Gene3D" id="3.30.420.10">
    <property type="entry name" value="Ribonuclease H-like superfamily/Ribonuclease H"/>
    <property type="match status" value="1"/>
</dbReference>
<evidence type="ECO:0000313" key="3">
    <source>
        <dbReference type="Proteomes" id="UP001500804"/>
    </source>
</evidence>
<organism evidence="2 3">
    <name type="scientific">Pseudonocardia adelaidensis</name>
    <dbReference type="NCBI Taxonomy" id="648754"/>
    <lineage>
        <taxon>Bacteria</taxon>
        <taxon>Bacillati</taxon>
        <taxon>Actinomycetota</taxon>
        <taxon>Actinomycetes</taxon>
        <taxon>Pseudonocardiales</taxon>
        <taxon>Pseudonocardiaceae</taxon>
        <taxon>Pseudonocardia</taxon>
    </lineage>
</organism>
<dbReference type="PANTHER" id="PTHR46387:SF2">
    <property type="entry name" value="RIBONUCLEASE HI"/>
    <property type="match status" value="1"/>
</dbReference>
<dbReference type="Proteomes" id="UP001500804">
    <property type="component" value="Unassembled WGS sequence"/>
</dbReference>
<accession>A0ABP9NL32</accession>
<dbReference type="Pfam" id="PF13456">
    <property type="entry name" value="RVT_3"/>
    <property type="match status" value="1"/>
</dbReference>
<reference evidence="3" key="1">
    <citation type="journal article" date="2019" name="Int. J. Syst. Evol. Microbiol.">
        <title>The Global Catalogue of Microorganisms (GCM) 10K type strain sequencing project: providing services to taxonomists for standard genome sequencing and annotation.</title>
        <authorList>
            <consortium name="The Broad Institute Genomics Platform"/>
            <consortium name="The Broad Institute Genome Sequencing Center for Infectious Disease"/>
            <person name="Wu L."/>
            <person name="Ma J."/>
        </authorList>
    </citation>
    <scope>NUCLEOTIDE SEQUENCE [LARGE SCALE GENOMIC DNA]</scope>
    <source>
        <strain evidence="3">JCM 18302</strain>
    </source>
</reference>
<evidence type="ECO:0000259" key="1">
    <source>
        <dbReference type="PROSITE" id="PS50879"/>
    </source>
</evidence>
<dbReference type="SUPFAM" id="SSF53098">
    <property type="entry name" value="Ribonuclease H-like"/>
    <property type="match status" value="1"/>
</dbReference>
<dbReference type="InterPro" id="IPR012337">
    <property type="entry name" value="RNaseH-like_sf"/>
</dbReference>
<dbReference type="PANTHER" id="PTHR46387">
    <property type="entry name" value="POLYNUCLEOTIDYL TRANSFERASE, RIBONUCLEASE H-LIKE SUPERFAMILY PROTEIN"/>
    <property type="match status" value="1"/>
</dbReference>
<dbReference type="EMBL" id="BAABJO010000009">
    <property type="protein sequence ID" value="GAA5120623.1"/>
    <property type="molecule type" value="Genomic_DNA"/>
</dbReference>
<keyword evidence="3" id="KW-1185">Reference proteome</keyword>
<feature type="domain" description="RNase H type-1" evidence="1">
    <location>
        <begin position="1"/>
        <end position="135"/>
    </location>
</feature>
<protein>
    <recommendedName>
        <fullName evidence="1">RNase H type-1 domain-containing protein</fullName>
    </recommendedName>
</protein>
<comment type="caution">
    <text evidence="2">The sequence shown here is derived from an EMBL/GenBank/DDBJ whole genome shotgun (WGS) entry which is preliminary data.</text>
</comment>
<dbReference type="CDD" id="cd09279">
    <property type="entry name" value="RNase_HI_like"/>
    <property type="match status" value="1"/>
</dbReference>
<dbReference type="InterPro" id="IPR036397">
    <property type="entry name" value="RNaseH_sf"/>
</dbReference>